<dbReference type="AlphaFoldDB" id="A0ABD3MWU5"/>
<organism evidence="1 2">
    <name type="scientific">Stephanodiscus triporus</name>
    <dbReference type="NCBI Taxonomy" id="2934178"/>
    <lineage>
        <taxon>Eukaryota</taxon>
        <taxon>Sar</taxon>
        <taxon>Stramenopiles</taxon>
        <taxon>Ochrophyta</taxon>
        <taxon>Bacillariophyta</taxon>
        <taxon>Coscinodiscophyceae</taxon>
        <taxon>Thalassiosirophycidae</taxon>
        <taxon>Stephanodiscales</taxon>
        <taxon>Stephanodiscaceae</taxon>
        <taxon>Stephanodiscus</taxon>
    </lineage>
</organism>
<evidence type="ECO:0000313" key="2">
    <source>
        <dbReference type="Proteomes" id="UP001530315"/>
    </source>
</evidence>
<gene>
    <name evidence="1" type="ORF">ACHAW5_003593</name>
</gene>
<comment type="caution">
    <text evidence="1">The sequence shown here is derived from an EMBL/GenBank/DDBJ whole genome shotgun (WGS) entry which is preliminary data.</text>
</comment>
<sequence length="167" mass="19446">MLVFELSDAERNDKRLHYFGTKHDLRYDLLEPRWVQIFISGGKKWKDEARTVQYAFDTPRKYHDAILKCAVSKYKLPLDYRPKMKSYLDNLKIEKNKAKSNRQLDESEADAIGIGLYEQICKWAIEAGTLSGIFVWAFATTQWNIMGRTINVDPWAFTIFANLSTIA</sequence>
<name>A0ABD3MWU5_9STRA</name>
<accession>A0ABD3MWU5</accession>
<protein>
    <submittedName>
        <fullName evidence="1">Uncharacterized protein</fullName>
    </submittedName>
</protein>
<proteinExistence type="predicted"/>
<keyword evidence="2" id="KW-1185">Reference proteome</keyword>
<dbReference type="EMBL" id="JALLAZ020001695">
    <property type="protein sequence ID" value="KAL3767774.1"/>
    <property type="molecule type" value="Genomic_DNA"/>
</dbReference>
<reference evidence="1 2" key="1">
    <citation type="submission" date="2024-10" db="EMBL/GenBank/DDBJ databases">
        <title>Updated reference genomes for cyclostephanoid diatoms.</title>
        <authorList>
            <person name="Roberts W.R."/>
            <person name="Alverson A.J."/>
        </authorList>
    </citation>
    <scope>NUCLEOTIDE SEQUENCE [LARGE SCALE GENOMIC DNA]</scope>
    <source>
        <strain evidence="1 2">AJA276-08</strain>
    </source>
</reference>
<evidence type="ECO:0000313" key="1">
    <source>
        <dbReference type="EMBL" id="KAL3767774.1"/>
    </source>
</evidence>
<dbReference type="Proteomes" id="UP001530315">
    <property type="component" value="Unassembled WGS sequence"/>
</dbReference>